<gene>
    <name evidence="2" type="ORF">F4562_001628</name>
</gene>
<keyword evidence="3" id="KW-1185">Reference proteome</keyword>
<organism evidence="2 3">
    <name type="scientific">Streptosporangium becharense</name>
    <dbReference type="NCBI Taxonomy" id="1816182"/>
    <lineage>
        <taxon>Bacteria</taxon>
        <taxon>Bacillati</taxon>
        <taxon>Actinomycetota</taxon>
        <taxon>Actinomycetes</taxon>
        <taxon>Streptosporangiales</taxon>
        <taxon>Streptosporangiaceae</taxon>
        <taxon>Streptosporangium</taxon>
    </lineage>
</organism>
<dbReference type="InterPro" id="IPR023393">
    <property type="entry name" value="START-like_dom_sf"/>
</dbReference>
<dbReference type="AlphaFoldDB" id="A0A7W9IDP9"/>
<name>A0A7W9IDP9_9ACTN</name>
<evidence type="ECO:0000313" key="2">
    <source>
        <dbReference type="EMBL" id="MBB5818566.1"/>
    </source>
</evidence>
<evidence type="ECO:0008006" key="4">
    <source>
        <dbReference type="Google" id="ProtNLM"/>
    </source>
</evidence>
<dbReference type="EMBL" id="JACHMP010000001">
    <property type="protein sequence ID" value="MBB5818566.1"/>
    <property type="molecule type" value="Genomic_DNA"/>
</dbReference>
<protein>
    <recommendedName>
        <fullName evidence="4">Polyketide cyclase / dehydrase and lipid transport</fullName>
    </recommendedName>
</protein>
<keyword evidence="1" id="KW-0732">Signal</keyword>
<dbReference type="SUPFAM" id="SSF55961">
    <property type="entry name" value="Bet v1-like"/>
    <property type="match status" value="1"/>
</dbReference>
<evidence type="ECO:0000313" key="3">
    <source>
        <dbReference type="Proteomes" id="UP000540685"/>
    </source>
</evidence>
<dbReference type="Proteomes" id="UP000540685">
    <property type="component" value="Unassembled WGS sequence"/>
</dbReference>
<dbReference type="RefSeq" id="WP_184542160.1">
    <property type="nucleotide sequence ID" value="NZ_JACHMP010000001.1"/>
</dbReference>
<dbReference type="Gene3D" id="3.30.530.20">
    <property type="match status" value="1"/>
</dbReference>
<proteinExistence type="predicted"/>
<evidence type="ECO:0000256" key="1">
    <source>
        <dbReference type="SAM" id="SignalP"/>
    </source>
</evidence>
<sequence length="215" mass="23838">MKKLLRVLAAQLFAAAFVLTALSAPAHAGTADTDPVLAAEWQTTWDTYRFSDASPPPLPGSGRERVKTSISIEIAAPAEQVFTAYSNINNHLGMHSFLKRVVTHKDWCRDDTRYINFTAVEEIPYQGQIVVSNTHAQQRIHQDELYYETDTWSQPNVVTHQKIVFTPLDGGRTKVTEHLTFDADTSLIDFAVTNGVASHEVTQAALKQAIESGEL</sequence>
<reference evidence="2 3" key="1">
    <citation type="submission" date="2020-08" db="EMBL/GenBank/DDBJ databases">
        <title>Sequencing the genomes of 1000 actinobacteria strains.</title>
        <authorList>
            <person name="Klenk H.-P."/>
        </authorList>
    </citation>
    <scope>NUCLEOTIDE SEQUENCE [LARGE SCALE GENOMIC DNA]</scope>
    <source>
        <strain evidence="2 3">DSM 46887</strain>
    </source>
</reference>
<comment type="caution">
    <text evidence="2">The sequence shown here is derived from an EMBL/GenBank/DDBJ whole genome shotgun (WGS) entry which is preliminary data.</text>
</comment>
<accession>A0A7W9IDP9</accession>
<feature type="chain" id="PRO_5039477159" description="Polyketide cyclase / dehydrase and lipid transport" evidence="1">
    <location>
        <begin position="29"/>
        <end position="215"/>
    </location>
</feature>
<feature type="signal peptide" evidence="1">
    <location>
        <begin position="1"/>
        <end position="28"/>
    </location>
</feature>